<organism evidence="2 3">
    <name type="scientific">Desulfofundulus kuznetsovii (strain DSM 6115 / VKM B-1805 / 17)</name>
    <name type="common">Desulfotomaculum kuznetsovii</name>
    <dbReference type="NCBI Taxonomy" id="760568"/>
    <lineage>
        <taxon>Bacteria</taxon>
        <taxon>Bacillati</taxon>
        <taxon>Bacillota</taxon>
        <taxon>Clostridia</taxon>
        <taxon>Eubacteriales</taxon>
        <taxon>Peptococcaceae</taxon>
        <taxon>Desulfofundulus</taxon>
    </lineage>
</organism>
<reference evidence="3" key="1">
    <citation type="submission" date="2011-05" db="EMBL/GenBank/DDBJ databases">
        <title>Complete sequence of Desulfotomaculum kuznetsovii DSM 6115.</title>
        <authorList>
            <person name="Lucas S."/>
            <person name="Han J."/>
            <person name="Lapidus A."/>
            <person name="Cheng J.-F."/>
            <person name="Goodwin L."/>
            <person name="Pitluck S."/>
            <person name="Peters L."/>
            <person name="Mikhailova N."/>
            <person name="Lu M."/>
            <person name="Saunders E."/>
            <person name="Han C."/>
            <person name="Tapia R."/>
            <person name="Land M."/>
            <person name="Hauser L."/>
            <person name="Kyrpides N."/>
            <person name="Ivanova N."/>
            <person name="Pagani I."/>
            <person name="Nazina T."/>
            <person name="Ivanova A."/>
            <person name="Parshina S."/>
            <person name="Kuever J."/>
            <person name="Muyzer G."/>
            <person name="Plugge C."/>
            <person name="Stams A."/>
            <person name="Woyke T."/>
        </authorList>
    </citation>
    <scope>NUCLEOTIDE SEQUENCE [LARGE SCALE GENOMIC DNA]</scope>
    <source>
        <strain evidence="3">DSM 6115 / VKM B-1805 / 17</strain>
    </source>
</reference>
<name>A0AAU8PAV4_DESK7</name>
<dbReference type="RefSeq" id="WP_013821860.1">
    <property type="nucleotide sequence ID" value="NC_015573.1"/>
</dbReference>
<dbReference type="CDD" id="cd00198">
    <property type="entry name" value="vWFA"/>
    <property type="match status" value="1"/>
</dbReference>
<dbReference type="Proteomes" id="UP000009229">
    <property type="component" value="Chromosome"/>
</dbReference>
<feature type="domain" description="VWFA" evidence="1">
    <location>
        <begin position="341"/>
        <end position="505"/>
    </location>
</feature>
<dbReference type="SMART" id="SM00327">
    <property type="entry name" value="VWA"/>
    <property type="match status" value="1"/>
</dbReference>
<evidence type="ECO:0000313" key="3">
    <source>
        <dbReference type="Proteomes" id="UP000009229"/>
    </source>
</evidence>
<protein>
    <submittedName>
        <fullName evidence="2">von Willebrand factor type A</fullName>
    </submittedName>
</protein>
<dbReference type="SUPFAM" id="SSF53300">
    <property type="entry name" value="vWA-like"/>
    <property type="match status" value="1"/>
</dbReference>
<keyword evidence="3" id="KW-1185">Reference proteome</keyword>
<accession>A0AAU8PAV4</accession>
<dbReference type="InterPro" id="IPR036465">
    <property type="entry name" value="vWFA_dom_sf"/>
</dbReference>
<dbReference type="AlphaFoldDB" id="A0AAU8PAV4"/>
<gene>
    <name evidence="2" type="ordered locus">Desku_0738</name>
</gene>
<sequence>MAVFDELLAEVEKEMLVEAENVFGGQPEREEAPVVFKQVMSTVPHGNLKEVIPQYQKMREKMGRDFLALALLAGGYPPESQPFLTGRDNRVAVAAALLTCPETIPWWKVARLLGQRQFFGMDVRNALETVRASRMFSPRARRHVNNAAQKYVDRLQMADGEWENRVLVDSKSLKALIEYTNASVDSEYMAVLRDRKAWDSDSWPRLNAAREFARLVGSGDYGAAGRLLEKTRLPLLFVEGCADITRSEIAVAVLKYATPKQVMAKLNKLIRSGVLKDPAVFDVVLGVLRKAVDDNRVAPADIRRVREFVTGIDSGLAGILEEIETEKRKKLYGDSQVDLSAKEICLIVDKSGSMEEAIRAAGQLAAYFADQGAVVKAVRFDTRAYQITPEIGRDGRPDWKGTFSMLTANGGTSIGAGLNKAADIASNADLWVLLTDGGDNTRPLADENSPKPERGRVAVMWFNWGRPASGFQRWLQAVGADEFSPQTRDGRLDYTALDDLVRLALAGDRLDEWIATLPVSVVEKLVG</sequence>
<evidence type="ECO:0000313" key="2">
    <source>
        <dbReference type="EMBL" id="AEG14345.1"/>
    </source>
</evidence>
<evidence type="ECO:0000259" key="1">
    <source>
        <dbReference type="SMART" id="SM00327"/>
    </source>
</evidence>
<dbReference type="InterPro" id="IPR002035">
    <property type="entry name" value="VWF_A"/>
</dbReference>
<proteinExistence type="predicted"/>
<dbReference type="KEGG" id="dku:Desku_0738"/>
<dbReference type="EMBL" id="CP002770">
    <property type="protein sequence ID" value="AEG14345.1"/>
    <property type="molecule type" value="Genomic_DNA"/>
</dbReference>
<dbReference type="Gene3D" id="3.40.50.410">
    <property type="entry name" value="von Willebrand factor, type A domain"/>
    <property type="match status" value="1"/>
</dbReference>